<dbReference type="EMBL" id="GGEC01070823">
    <property type="protein sequence ID" value="MBX51307.1"/>
    <property type="molecule type" value="Transcribed_RNA"/>
</dbReference>
<reference evidence="1" key="1">
    <citation type="submission" date="2018-02" db="EMBL/GenBank/DDBJ databases">
        <title>Rhizophora mucronata_Transcriptome.</title>
        <authorList>
            <person name="Meera S.P."/>
            <person name="Sreeshan A."/>
            <person name="Augustine A."/>
        </authorList>
    </citation>
    <scope>NUCLEOTIDE SEQUENCE</scope>
    <source>
        <tissue evidence="1">Leaf</tissue>
    </source>
</reference>
<dbReference type="AlphaFoldDB" id="A0A2P2P9D1"/>
<sequence>MHAWLSQQKPHSSILVAKQPSYSHFADRKAEFTLQHNRAEQIKNYRIPSR</sequence>
<proteinExistence type="predicted"/>
<accession>A0A2P2P9D1</accession>
<organism evidence="1">
    <name type="scientific">Rhizophora mucronata</name>
    <name type="common">Asiatic mangrove</name>
    <dbReference type="NCBI Taxonomy" id="61149"/>
    <lineage>
        <taxon>Eukaryota</taxon>
        <taxon>Viridiplantae</taxon>
        <taxon>Streptophyta</taxon>
        <taxon>Embryophyta</taxon>
        <taxon>Tracheophyta</taxon>
        <taxon>Spermatophyta</taxon>
        <taxon>Magnoliopsida</taxon>
        <taxon>eudicotyledons</taxon>
        <taxon>Gunneridae</taxon>
        <taxon>Pentapetalae</taxon>
        <taxon>rosids</taxon>
        <taxon>fabids</taxon>
        <taxon>Malpighiales</taxon>
        <taxon>Rhizophoraceae</taxon>
        <taxon>Rhizophora</taxon>
    </lineage>
</organism>
<evidence type="ECO:0000313" key="1">
    <source>
        <dbReference type="EMBL" id="MBX51307.1"/>
    </source>
</evidence>
<protein>
    <submittedName>
        <fullName evidence="1">Uncharacterized protein</fullName>
    </submittedName>
</protein>
<name>A0A2P2P9D1_RHIMU</name>